<protein>
    <submittedName>
        <fullName evidence="1">Uncharacterized protein</fullName>
    </submittedName>
</protein>
<proteinExistence type="predicted"/>
<evidence type="ECO:0000313" key="2">
    <source>
        <dbReference type="Proteomes" id="UP000693706"/>
    </source>
</evidence>
<organism evidence="1 2">
    <name type="scientific">Olleya phage Harreka_1</name>
    <dbReference type="NCBI Taxonomy" id="2745673"/>
    <lineage>
        <taxon>Viruses</taxon>
        <taxon>Duplodnaviria</taxon>
        <taxon>Heunggongvirae</taxon>
        <taxon>Uroviricota</taxon>
        <taxon>Caudoviricetes</taxon>
        <taxon>Aggregaviridae</taxon>
        <taxon>Harrekavirus</taxon>
        <taxon>Harrekavirus harreka</taxon>
    </lineage>
</organism>
<sequence>MAKFDLKFLDLENNKTWIKTEKEDFQSEEYIYIELYDADSERYNIISLDKSTAIKFSKTLRTEINKIKS</sequence>
<accession>A0A8E5EBJ0</accession>
<keyword evidence="2" id="KW-1185">Reference proteome</keyword>
<dbReference type="Proteomes" id="UP000693706">
    <property type="component" value="Segment"/>
</dbReference>
<dbReference type="EMBL" id="MT732457">
    <property type="protein sequence ID" value="QQV90462.1"/>
    <property type="molecule type" value="Genomic_DNA"/>
</dbReference>
<evidence type="ECO:0000313" key="1">
    <source>
        <dbReference type="EMBL" id="QQV90462.1"/>
    </source>
</evidence>
<name>A0A8E5EBJ0_9CAUD</name>
<gene>
    <name evidence="1" type="ORF">Harreka1_55</name>
</gene>
<reference evidence="1" key="1">
    <citation type="submission" date="2020-07" db="EMBL/GenBank/DDBJ databases">
        <title>Highly diverse flavobacterial phages as mortality factor during North Sea spring blooms.</title>
        <authorList>
            <person name="Bartlau N."/>
            <person name="Wichels A."/>
            <person name="Krohne G."/>
            <person name="Adriaenssens E.M."/>
            <person name="Heins A."/>
            <person name="Fuchs B.M."/>
            <person name="Amann R."/>
            <person name="Moraru C."/>
        </authorList>
    </citation>
    <scope>NUCLEOTIDE SEQUENCE</scope>
</reference>